<dbReference type="EMBL" id="AAWL01000011">
    <property type="protein sequence ID" value="EAX47376.1"/>
    <property type="molecule type" value="Genomic_DNA"/>
</dbReference>
<keyword evidence="1" id="KW-0175">Coiled coil</keyword>
<evidence type="ECO:0000313" key="4">
    <source>
        <dbReference type="Proteomes" id="UP000005139"/>
    </source>
</evidence>
<dbReference type="Proteomes" id="UP000005139">
    <property type="component" value="Unassembled WGS sequence"/>
</dbReference>
<evidence type="ECO:0000313" key="3">
    <source>
        <dbReference type="EMBL" id="EAX47376.1"/>
    </source>
</evidence>
<feature type="signal peptide" evidence="2">
    <location>
        <begin position="1"/>
        <end position="23"/>
    </location>
</feature>
<reference evidence="3 4" key="1">
    <citation type="submission" date="2007-01" db="EMBL/GenBank/DDBJ databases">
        <title>Annotation of the draft genome assembly of Thermosinus carboxydivorans Nor1.</title>
        <authorList>
            <consortium name="US DOE Joint Genome Institute (JGI-ORNL)"/>
            <person name="Larimer F."/>
            <person name="Land M."/>
            <person name="Hauser L."/>
        </authorList>
    </citation>
    <scope>NUCLEOTIDE SEQUENCE [LARGE SCALE GENOMIC DNA]</scope>
    <source>
        <strain evidence="3 4">Nor1</strain>
    </source>
</reference>
<reference evidence="3 4" key="2">
    <citation type="submission" date="2007-01" db="EMBL/GenBank/DDBJ databases">
        <title>Sequencing of the draft genome and assembly of Thermosinus carboxydivorans Nor1.</title>
        <authorList>
            <consortium name="US DOE Joint Genome Institute (JGI-PGF)"/>
            <person name="Copeland A."/>
            <person name="Lucas S."/>
            <person name="Lapidus A."/>
            <person name="Barry K."/>
            <person name="Glavina del Rio T."/>
            <person name="Dalin E."/>
            <person name="Tice H."/>
            <person name="Bruce D."/>
            <person name="Pitluck S."/>
            <person name="Richardson P."/>
        </authorList>
    </citation>
    <scope>NUCLEOTIDE SEQUENCE [LARGE SCALE GENOMIC DNA]</scope>
    <source>
        <strain evidence="3 4">Nor1</strain>
    </source>
</reference>
<dbReference type="RefSeq" id="WP_007289700.1">
    <property type="nucleotide sequence ID" value="NZ_AAWL01000011.1"/>
</dbReference>
<sequence precursor="true">MKKIVAVVTMVFVSTVFASTALAGEGYYIQEKMRKEAEKRIVQYEKENKKEKSTKSENKTEQKQDIFKRFSIVEAKGGR</sequence>
<protein>
    <submittedName>
        <fullName evidence="3">Uncharacterized protein</fullName>
    </submittedName>
</protein>
<keyword evidence="4" id="KW-1185">Reference proteome</keyword>
<evidence type="ECO:0000256" key="1">
    <source>
        <dbReference type="SAM" id="Coils"/>
    </source>
</evidence>
<gene>
    <name evidence="3" type="ORF">TcarDRAFT_1394</name>
</gene>
<dbReference type="AlphaFoldDB" id="A1HRL6"/>
<keyword evidence="2" id="KW-0732">Signal</keyword>
<evidence type="ECO:0000256" key="2">
    <source>
        <dbReference type="SAM" id="SignalP"/>
    </source>
</evidence>
<accession>A1HRL6</accession>
<name>A1HRL6_9FIRM</name>
<organism evidence="3 4">
    <name type="scientific">Thermosinus carboxydivorans Nor1</name>
    <dbReference type="NCBI Taxonomy" id="401526"/>
    <lineage>
        <taxon>Bacteria</taxon>
        <taxon>Bacillati</taxon>
        <taxon>Bacillota</taxon>
        <taxon>Negativicutes</taxon>
        <taxon>Selenomonadales</taxon>
        <taxon>Sporomusaceae</taxon>
        <taxon>Thermosinus</taxon>
    </lineage>
</organism>
<feature type="coiled-coil region" evidence="1">
    <location>
        <begin position="27"/>
        <end position="54"/>
    </location>
</feature>
<feature type="chain" id="PRO_5002635069" evidence="2">
    <location>
        <begin position="24"/>
        <end position="79"/>
    </location>
</feature>
<proteinExistence type="predicted"/>
<comment type="caution">
    <text evidence="3">The sequence shown here is derived from an EMBL/GenBank/DDBJ whole genome shotgun (WGS) entry which is preliminary data.</text>
</comment>